<dbReference type="PANTHER" id="PTHR43056">
    <property type="entry name" value="PEPTIDASE S9 PROLYL OLIGOPEPTIDASE"/>
    <property type="match status" value="1"/>
</dbReference>
<proteinExistence type="predicted"/>
<dbReference type="InterPro" id="IPR050585">
    <property type="entry name" value="Xaa-Pro_dipeptidyl-ppase/CocE"/>
</dbReference>
<dbReference type="SUPFAM" id="SSF53474">
    <property type="entry name" value="alpha/beta-Hydrolases"/>
    <property type="match status" value="1"/>
</dbReference>
<dbReference type="InterPro" id="IPR005674">
    <property type="entry name" value="CocE/Ser_esterase"/>
</dbReference>
<dbReference type="InterPro" id="IPR008979">
    <property type="entry name" value="Galactose-bd-like_sf"/>
</dbReference>
<dbReference type="SMART" id="SM00939">
    <property type="entry name" value="PepX_C"/>
    <property type="match status" value="1"/>
</dbReference>
<dbReference type="Pfam" id="PF02129">
    <property type="entry name" value="Peptidase_S15"/>
    <property type="match status" value="1"/>
</dbReference>
<dbReference type="Gene3D" id="1.10.3020.20">
    <property type="match status" value="1"/>
</dbReference>
<protein>
    <recommendedName>
        <fullName evidence="2">Xaa-Pro dipeptidyl-peptidase C-terminal domain-containing protein</fullName>
    </recommendedName>
</protein>
<name>A0A072PT14_9EURO</name>
<dbReference type="Proteomes" id="UP000027920">
    <property type="component" value="Unassembled WGS sequence"/>
</dbReference>
<dbReference type="SUPFAM" id="SSF49785">
    <property type="entry name" value="Galactose-binding domain-like"/>
    <property type="match status" value="1"/>
</dbReference>
<dbReference type="InterPro" id="IPR000383">
    <property type="entry name" value="Xaa-Pro-like_dom"/>
</dbReference>
<dbReference type="InterPro" id="IPR013736">
    <property type="entry name" value="Xaa-Pro_dipept_C"/>
</dbReference>
<dbReference type="RefSeq" id="XP_013265819.1">
    <property type="nucleotide sequence ID" value="XM_013410365.1"/>
</dbReference>
<evidence type="ECO:0000256" key="1">
    <source>
        <dbReference type="ARBA" id="ARBA00022801"/>
    </source>
</evidence>
<accession>A0A072PT14</accession>
<dbReference type="NCBIfam" id="TIGR00976">
    <property type="entry name" value="CocE_NonD"/>
    <property type="match status" value="1"/>
</dbReference>
<evidence type="ECO:0000259" key="2">
    <source>
        <dbReference type="SMART" id="SM00939"/>
    </source>
</evidence>
<dbReference type="InterPro" id="IPR029058">
    <property type="entry name" value="AB_hydrolase_fold"/>
</dbReference>
<keyword evidence="4" id="KW-1185">Reference proteome</keyword>
<feature type="domain" description="Xaa-Pro dipeptidyl-peptidase C-terminal" evidence="2">
    <location>
        <begin position="338"/>
        <end position="603"/>
    </location>
</feature>
<organism evidence="3 4">
    <name type="scientific">Exophiala aquamarina CBS 119918</name>
    <dbReference type="NCBI Taxonomy" id="1182545"/>
    <lineage>
        <taxon>Eukaryota</taxon>
        <taxon>Fungi</taxon>
        <taxon>Dikarya</taxon>
        <taxon>Ascomycota</taxon>
        <taxon>Pezizomycotina</taxon>
        <taxon>Eurotiomycetes</taxon>
        <taxon>Chaetothyriomycetidae</taxon>
        <taxon>Chaetothyriales</taxon>
        <taxon>Herpotrichiellaceae</taxon>
        <taxon>Exophiala</taxon>
    </lineage>
</organism>
<comment type="caution">
    <text evidence="3">The sequence shown here is derived from an EMBL/GenBank/DDBJ whole genome shotgun (WGS) entry which is preliminary data.</text>
</comment>
<dbReference type="Gene3D" id="3.40.50.1820">
    <property type="entry name" value="alpha/beta hydrolase"/>
    <property type="match status" value="1"/>
</dbReference>
<dbReference type="VEuPathDB" id="FungiDB:A1O9_01206"/>
<sequence>MASFGNIKVEYKQANHDFSTRWQEFNPSTQVLQAGWAKAPGRRPLPEDIVFEKDCAVPLRDGLKMWADIFRPPSSDNSPVPAIIAWSPYGKEGNGRDALPSYSRFAKVRPGFQGLDAVPFRAGVPRNATSDLEKFEAPDPAEWCPRGYAIVNIDSRGVYDSEGDIAVLGTQEGRDGYDAVEYIASCSWCTGAVAFAGNSWLAASQWFIAAERPPHLKAIAPWEGLADYYRHQMGWGGIPNPAFWDYRSHGYHGKNRLEDTGQMIRTYPLMNNYWNDKRAKIEQIEVPMYVLASFSSSLHTEGSIRGFLFSASKDKWLRIHHTQEWYDLYQESAVNDLQRFFDKYLRGIDNGWEATPRIRHSLLGFNIPSVVDRVETTYPPNYVKHNTFFLDCANGVLQDCEPAASSSTRYLSDSWDDDGAHFTLKFQDYTELIGFSRVKLYMSCAGTDDMDVYVIMRKLDRKGKPLLHLNIPLEAFPTGTTEAEIPHVNIFKYVGPGGRLRASHRRIEPDPNLSPEQSRMIAPGDIWHPHDREEKIQPGEVVCLEIVIWPGGMIFEAGESIRLEIKGHEATLPEFPALERVPTNLNRGHHMVHSGPEYPSSVVLPLAFGKRSI</sequence>
<dbReference type="GO" id="GO:0008239">
    <property type="term" value="F:dipeptidyl-peptidase activity"/>
    <property type="evidence" value="ECO:0007669"/>
    <property type="project" value="InterPro"/>
</dbReference>
<dbReference type="EMBL" id="AMGV01000001">
    <property type="protein sequence ID" value="KEF63229.1"/>
    <property type="molecule type" value="Genomic_DNA"/>
</dbReference>
<evidence type="ECO:0000313" key="4">
    <source>
        <dbReference type="Proteomes" id="UP000027920"/>
    </source>
</evidence>
<dbReference type="OrthoDB" id="2578740at2759"/>
<dbReference type="PANTHER" id="PTHR43056:SF10">
    <property type="entry name" value="COCE_NOND FAMILY, PUTATIVE (AFU_ORTHOLOGUE AFUA_7G00600)-RELATED"/>
    <property type="match status" value="1"/>
</dbReference>
<dbReference type="HOGENOM" id="CLU_015590_3_0_1"/>
<dbReference type="Gene3D" id="2.60.120.260">
    <property type="entry name" value="Galactose-binding domain-like"/>
    <property type="match status" value="1"/>
</dbReference>
<reference evidence="3 4" key="1">
    <citation type="submission" date="2013-03" db="EMBL/GenBank/DDBJ databases">
        <title>The Genome Sequence of Exophiala aquamarina CBS 119918.</title>
        <authorList>
            <consortium name="The Broad Institute Genomics Platform"/>
            <person name="Cuomo C."/>
            <person name="de Hoog S."/>
            <person name="Gorbushina A."/>
            <person name="Walker B."/>
            <person name="Young S.K."/>
            <person name="Zeng Q."/>
            <person name="Gargeya S."/>
            <person name="Fitzgerald M."/>
            <person name="Haas B."/>
            <person name="Abouelleil A."/>
            <person name="Allen A.W."/>
            <person name="Alvarado L."/>
            <person name="Arachchi H.M."/>
            <person name="Berlin A.M."/>
            <person name="Chapman S.B."/>
            <person name="Gainer-Dewar J."/>
            <person name="Goldberg J."/>
            <person name="Griggs A."/>
            <person name="Gujja S."/>
            <person name="Hansen M."/>
            <person name="Howarth C."/>
            <person name="Imamovic A."/>
            <person name="Ireland A."/>
            <person name="Larimer J."/>
            <person name="McCowan C."/>
            <person name="Murphy C."/>
            <person name="Pearson M."/>
            <person name="Poon T.W."/>
            <person name="Priest M."/>
            <person name="Roberts A."/>
            <person name="Saif S."/>
            <person name="Shea T."/>
            <person name="Sisk P."/>
            <person name="Sykes S."/>
            <person name="Wortman J."/>
            <person name="Nusbaum C."/>
            <person name="Birren B."/>
        </authorList>
    </citation>
    <scope>NUCLEOTIDE SEQUENCE [LARGE SCALE GENOMIC DNA]</scope>
    <source>
        <strain evidence="3 4">CBS 119918</strain>
    </source>
</reference>
<dbReference type="AlphaFoldDB" id="A0A072PT14"/>
<gene>
    <name evidence="3" type="ORF">A1O9_01206</name>
</gene>
<keyword evidence="1" id="KW-0378">Hydrolase</keyword>
<dbReference type="Pfam" id="PF08530">
    <property type="entry name" value="PepX_C"/>
    <property type="match status" value="1"/>
</dbReference>
<evidence type="ECO:0000313" key="3">
    <source>
        <dbReference type="EMBL" id="KEF63229.1"/>
    </source>
</evidence>
<dbReference type="GeneID" id="25276153"/>